<comment type="caution">
    <text evidence="1">The sequence shown here is derived from an EMBL/GenBank/DDBJ whole genome shotgun (WGS) entry which is preliminary data.</text>
</comment>
<protein>
    <submittedName>
        <fullName evidence="1">Prepilin-type cleavage/methylation protein</fullName>
    </submittedName>
</protein>
<keyword evidence="2" id="KW-1185">Reference proteome</keyword>
<evidence type="ECO:0000313" key="2">
    <source>
        <dbReference type="Proteomes" id="UP000288291"/>
    </source>
</evidence>
<gene>
    <name evidence="1" type="ORF">EJK17_03040</name>
</gene>
<sequence length="124" mass="14077">MITLIIACGLALIGTLHLKEYQLDLLLNNSVKETVTAIEQASRISTINREQTSVSYLPASSYLVLNGIHFHRQIELDPRIKIKNLQDFSISRNGTISPRTIEFTNGRKVKKIKIQMTWGRAIEQ</sequence>
<proteinExistence type="predicted"/>
<dbReference type="Proteomes" id="UP000288291">
    <property type="component" value="Unassembled WGS sequence"/>
</dbReference>
<evidence type="ECO:0000313" key="1">
    <source>
        <dbReference type="EMBL" id="RVU71291.1"/>
    </source>
</evidence>
<reference evidence="1 2" key="1">
    <citation type="submission" date="2018-12" db="EMBL/GenBank/DDBJ databases">
        <authorList>
            <person name="Meng J."/>
        </authorList>
    </citation>
    <scope>NUCLEOTIDE SEQUENCE [LARGE SCALE GENOMIC DNA]</scope>
    <source>
        <strain evidence="1 2">HT111-2</strain>
    </source>
</reference>
<name>A0A437SWI2_9LACO</name>
<dbReference type="EMBL" id="RXIA01000006">
    <property type="protein sequence ID" value="RVU71291.1"/>
    <property type="molecule type" value="Genomic_DNA"/>
</dbReference>
<dbReference type="AlphaFoldDB" id="A0A437SWI2"/>
<organism evidence="1 2">
    <name type="scientific">Lactobacillus xujianguonis</name>
    <dbReference type="NCBI Taxonomy" id="2495899"/>
    <lineage>
        <taxon>Bacteria</taxon>
        <taxon>Bacillati</taxon>
        <taxon>Bacillota</taxon>
        <taxon>Bacilli</taxon>
        <taxon>Lactobacillales</taxon>
        <taxon>Lactobacillaceae</taxon>
        <taxon>Lactobacillus</taxon>
    </lineage>
</organism>
<accession>A0A437SWI2</accession>